<evidence type="ECO:0008006" key="4">
    <source>
        <dbReference type="Google" id="ProtNLM"/>
    </source>
</evidence>
<keyword evidence="1" id="KW-0472">Membrane</keyword>
<keyword evidence="1" id="KW-0812">Transmembrane</keyword>
<organism evidence="2 3">
    <name type="scientific">Gottschalkia purinilytica</name>
    <name type="common">Clostridium purinilyticum</name>
    <dbReference type="NCBI Taxonomy" id="1503"/>
    <lineage>
        <taxon>Bacteria</taxon>
        <taxon>Bacillati</taxon>
        <taxon>Bacillota</taxon>
        <taxon>Tissierellia</taxon>
        <taxon>Tissierellales</taxon>
        <taxon>Gottschalkiaceae</taxon>
        <taxon>Gottschalkia</taxon>
    </lineage>
</organism>
<dbReference type="OrthoDB" id="9814474at2"/>
<dbReference type="PANTHER" id="PTHR40078:SF1">
    <property type="entry name" value="INTEGRAL MEMBRANE PROTEIN"/>
    <property type="match status" value="1"/>
</dbReference>
<proteinExistence type="predicted"/>
<feature type="transmembrane region" description="Helical" evidence="1">
    <location>
        <begin position="52"/>
        <end position="71"/>
    </location>
</feature>
<protein>
    <recommendedName>
        <fullName evidence="4">YitT family protein</fullName>
    </recommendedName>
</protein>
<reference evidence="3" key="1">
    <citation type="submission" date="2015-07" db="EMBL/GenBank/DDBJ databases">
        <title>Draft genome sequence of the purine-degrading Gottschalkia purinilyticum DSM 1384 (formerly Clostridium purinilyticum).</title>
        <authorList>
            <person name="Poehlein A."/>
            <person name="Schiel-Bengelsdorf B."/>
            <person name="Bengelsdorf F.R."/>
            <person name="Daniel R."/>
            <person name="Duerre P."/>
        </authorList>
    </citation>
    <scope>NUCLEOTIDE SEQUENCE [LARGE SCALE GENOMIC DNA]</scope>
    <source>
        <strain evidence="3">DSM 1384</strain>
    </source>
</reference>
<dbReference type="RefSeq" id="WP_050354071.1">
    <property type="nucleotide sequence ID" value="NZ_LGSS01000002.1"/>
</dbReference>
<evidence type="ECO:0000313" key="3">
    <source>
        <dbReference type="Proteomes" id="UP000037267"/>
    </source>
</evidence>
<feature type="transmembrane region" description="Helical" evidence="1">
    <location>
        <begin position="108"/>
        <end position="132"/>
    </location>
</feature>
<sequence length="226" mass="24850">MEKQNPSATQWIIKILMNILGLFLCGLAIVLAVKCGLGANPWDALQVGMSNYLPITLGQASQIIAFVILVFNLTRKVIPGVGTLLNAYFIGFFIDVSMKFGIETPNGIPMQALMLFASLVLFGFGIVIALKARIGVGSRDALMEYLVNTTKVSVLYIRAVLEIFAVIGAIFLKGPMGIGTIIAALTLGYFIQFAAKVIDYDFDINKHYTFKDMIDDRRKNKEQQAE</sequence>
<accession>A0A0L0WDX9</accession>
<feature type="transmembrane region" description="Helical" evidence="1">
    <location>
        <begin position="12"/>
        <end position="32"/>
    </location>
</feature>
<feature type="transmembrane region" description="Helical" evidence="1">
    <location>
        <begin position="83"/>
        <end position="102"/>
    </location>
</feature>
<dbReference type="STRING" id="1503.CLPU_2c01300"/>
<dbReference type="PATRIC" id="fig|1503.3.peg.1627"/>
<evidence type="ECO:0000313" key="2">
    <source>
        <dbReference type="EMBL" id="KNF09679.1"/>
    </source>
</evidence>
<dbReference type="InterPro" id="IPR038750">
    <property type="entry name" value="YczE/YyaS-like"/>
</dbReference>
<feature type="transmembrane region" description="Helical" evidence="1">
    <location>
        <begin position="153"/>
        <end position="172"/>
    </location>
</feature>
<dbReference type="Proteomes" id="UP000037267">
    <property type="component" value="Unassembled WGS sequence"/>
</dbReference>
<comment type="caution">
    <text evidence="2">The sequence shown here is derived from an EMBL/GenBank/DDBJ whole genome shotgun (WGS) entry which is preliminary data.</text>
</comment>
<evidence type="ECO:0000256" key="1">
    <source>
        <dbReference type="SAM" id="Phobius"/>
    </source>
</evidence>
<dbReference type="Pfam" id="PF19700">
    <property type="entry name" value="DUF6198"/>
    <property type="match status" value="1"/>
</dbReference>
<dbReference type="EMBL" id="LGSS01000002">
    <property type="protein sequence ID" value="KNF09679.1"/>
    <property type="molecule type" value="Genomic_DNA"/>
</dbReference>
<keyword evidence="1" id="KW-1133">Transmembrane helix</keyword>
<keyword evidence="3" id="KW-1185">Reference proteome</keyword>
<feature type="transmembrane region" description="Helical" evidence="1">
    <location>
        <begin position="178"/>
        <end position="198"/>
    </location>
</feature>
<gene>
    <name evidence="2" type="ORF">CLPU_2c01300</name>
</gene>
<dbReference type="PANTHER" id="PTHR40078">
    <property type="entry name" value="INTEGRAL MEMBRANE PROTEIN-RELATED"/>
    <property type="match status" value="1"/>
</dbReference>
<name>A0A0L0WDX9_GOTPU</name>
<dbReference type="AlphaFoldDB" id="A0A0L0WDX9"/>